<evidence type="ECO:0000313" key="3">
    <source>
        <dbReference type="Proteomes" id="UP001324287"/>
    </source>
</evidence>
<dbReference type="RefSeq" id="WP_324273994.1">
    <property type="nucleotide sequence ID" value="NZ_CP141261.1"/>
</dbReference>
<feature type="compositionally biased region" description="Polar residues" evidence="1">
    <location>
        <begin position="248"/>
        <end position="258"/>
    </location>
</feature>
<dbReference type="InterPro" id="IPR011249">
    <property type="entry name" value="Metalloenz_LuxS/M16"/>
</dbReference>
<evidence type="ECO:0000256" key="1">
    <source>
        <dbReference type="SAM" id="MobiDB-lite"/>
    </source>
</evidence>
<dbReference type="Gene3D" id="3.30.830.10">
    <property type="entry name" value="Metalloenzyme, LuxS/M16 peptidase-like"/>
    <property type="match status" value="1"/>
</dbReference>
<dbReference type="SUPFAM" id="SSF63411">
    <property type="entry name" value="LuxS/MPP-like metallohydrolase"/>
    <property type="match status" value="1"/>
</dbReference>
<protein>
    <recommendedName>
        <fullName evidence="4">Insulinase family protein</fullName>
    </recommendedName>
</protein>
<sequence length="258" mass="27017">MLETSIDGVPVFFAEGPPPFTAGLVFGVGRRDETFVSGGVTHLVEHLAMRAVGRTTIESNASVDLTATEFVASGSPDRVVAFLRAVCLALADLSTEQLAVEADVLRAEGGTVAAPPVALLLGELFGASGAGLAGAREPALRSLDAATVRDWAGRYFVRGNAALWLSGPVPEGLELPLADGPAPRGRRSTGGRWRFPPGAICRSTSTSHSARSCRPTRRSAPRSASSARGWRTSCATDVASRTPCRPTSWRSTRSRACS</sequence>
<dbReference type="Proteomes" id="UP001324287">
    <property type="component" value="Chromosome"/>
</dbReference>
<feature type="region of interest" description="Disordered" evidence="1">
    <location>
        <begin position="176"/>
        <end position="258"/>
    </location>
</feature>
<keyword evidence="3" id="KW-1185">Reference proteome</keyword>
<accession>A0ABZ1AWZ7</accession>
<evidence type="ECO:0008006" key="4">
    <source>
        <dbReference type="Google" id="ProtNLM"/>
    </source>
</evidence>
<name>A0ABZ1AWZ7_9ACTN</name>
<dbReference type="EMBL" id="CP141261">
    <property type="protein sequence ID" value="WRL62642.1"/>
    <property type="molecule type" value="Genomic_DNA"/>
</dbReference>
<evidence type="ECO:0000313" key="2">
    <source>
        <dbReference type="EMBL" id="WRL62642.1"/>
    </source>
</evidence>
<reference evidence="2 3" key="1">
    <citation type="submission" date="2023-12" db="EMBL/GenBank/DDBJ databases">
        <title>Blastococcus brunescens sp. nov., an actonobacterium isolated from sandstone collected in sahara desert.</title>
        <authorList>
            <person name="Gtari M."/>
            <person name="Ghodhbane F."/>
        </authorList>
    </citation>
    <scope>NUCLEOTIDE SEQUENCE [LARGE SCALE GENOMIC DNA]</scope>
    <source>
        <strain evidence="2 3">BMG 8361</strain>
    </source>
</reference>
<gene>
    <name evidence="2" type="ORF">U6N30_22225</name>
</gene>
<organism evidence="2 3">
    <name type="scientific">Blastococcus brunescens</name>
    <dbReference type="NCBI Taxonomy" id="1564165"/>
    <lineage>
        <taxon>Bacteria</taxon>
        <taxon>Bacillati</taxon>
        <taxon>Actinomycetota</taxon>
        <taxon>Actinomycetes</taxon>
        <taxon>Geodermatophilales</taxon>
        <taxon>Geodermatophilaceae</taxon>
        <taxon>Blastococcus</taxon>
    </lineage>
</organism>
<proteinExistence type="predicted"/>